<dbReference type="GO" id="GO:0005886">
    <property type="term" value="C:plasma membrane"/>
    <property type="evidence" value="ECO:0007669"/>
    <property type="project" value="TreeGrafter"/>
</dbReference>
<gene>
    <name evidence="2" type="ordered locus">Tlie_1880</name>
</gene>
<accession>G7V9C9</accession>
<sequence>MKKYMKILFVSLSIAFIAFGGGVLYLSQKDVAVDYAKASAQRMASEKLGATLSVGKISGNPIRGYTVSGISLNKDGILITKARGLSLKLDPLALLLGKTKVRSVKLSGGEIFADNLPSLFTGQEEKTLEKLPDIKLSIVQSTIRTKESSVGLDSVRLSSSNGALSLHGKVSFKGLSSELEGRGSFKNGKLSLERFKATIGKGNIEVKGDIYPTVACTGKVSDLDLEVVSFLWPALKDKGFSGSFSTSLEIEGPWREVGLRGSLSMDKGQIWGIPVEGLRSNWWSRGRKLWFEDISGFANNSKVSGKLGMLFSALPPELYFDLDVQDGELVQWTKTFPWLGFASGSIEKAHIGFAVKRGKVVGPARVEASSVTMAGQPIENLTATLDFKENYTSLVTISGRWLDAPVAGSGIIRIKEGPYFDFTLSGKGIALNKARTIVPVEGMKLEGLAGGTVRISGTPGKISSDGKLWSEKIRVMGHLIENPAVEFAYSNSMLQVKDLSATWNSLPIRGSGKISGLGTQKASLLFSGTGGKVNLSKVLQAAGISIPNLKGEVSTSWKVTGSISNPDISLSFSSSFIKGPYDIELSDITMWTDLPLSAISQRTPTAKISFKAQKGSLRGLHTGPISGKASYSQKEVLLEGLSLSLWDSQLTAKGKILMPQKEKEAPHMEFEGSVEKANLAKMGEPFKLPLKGTLNGTFKVTGSLLSPEVAASFLCDELTFRDYSFSNAEGQISVKDGIAKIVKGTARIGEGTVSVKGSFPIKKEKDADLSLSIEGNNLDLALFTKESRQARAMNLGGLINLAVEASRSRGDWSGSGEINSDTIKLHGLTISNFHAPLSFSGDFLKVYKAKGTFYGGSATADALFNLRTGKWSAMIATSNTNIEGVVKDALSLKGKVTGKGDLNLNLEGSFTKPMPIKGNGRFSAKDGEISDFKAIKIIAAPHGLSSIRYSNVETYFNILGNTLTLMPGSRMTAYPQDPLYRYLTADGTLGPGSSINLNCSGNINMQTLNALVGAIQGIMGSDIQNPQELLSGLLGGLVGGLSKQDFRDVSFHVSGTWEKPMISNIKVYSPAKSQPIPEDNTDPSVKDDQTKVNINIPTNGSDESVGDQLKQQILEQIFKQSVPSE</sequence>
<proteinExistence type="predicted"/>
<dbReference type="Proteomes" id="UP000005868">
    <property type="component" value="Chromosome"/>
</dbReference>
<feature type="region of interest" description="Disordered" evidence="1">
    <location>
        <begin position="1071"/>
        <end position="1091"/>
    </location>
</feature>
<protein>
    <recommendedName>
        <fullName evidence="4">AsmA-like C-terminal domain-containing protein</fullName>
    </recommendedName>
</protein>
<evidence type="ECO:0008006" key="4">
    <source>
        <dbReference type="Google" id="ProtNLM"/>
    </source>
</evidence>
<dbReference type="AlphaFoldDB" id="G7V9C9"/>
<evidence type="ECO:0000313" key="3">
    <source>
        <dbReference type="Proteomes" id="UP000005868"/>
    </source>
</evidence>
<dbReference type="KEGG" id="tli:Tlie_1880"/>
<evidence type="ECO:0000256" key="1">
    <source>
        <dbReference type="SAM" id="MobiDB-lite"/>
    </source>
</evidence>
<evidence type="ECO:0000313" key="2">
    <source>
        <dbReference type="EMBL" id="AER67589.1"/>
    </source>
</evidence>
<dbReference type="OrthoDB" id="286at2"/>
<dbReference type="HOGENOM" id="CLU_279771_0_0_0"/>
<dbReference type="GO" id="GO:0090313">
    <property type="term" value="P:regulation of protein targeting to membrane"/>
    <property type="evidence" value="ECO:0007669"/>
    <property type="project" value="TreeGrafter"/>
</dbReference>
<keyword evidence="3" id="KW-1185">Reference proteome</keyword>
<name>G7V9C9_THELD</name>
<reference evidence="2 3" key="2">
    <citation type="journal article" date="2012" name="Stand. Genomic Sci.">
        <title>Genome sequence of the moderately thermophilic, amino-acid-degrading and sulfur-reducing bacterium Thermovirga lienii type strain (Cas60314(T)).</title>
        <authorList>
            <person name="Goker M."/>
            <person name="Saunders E."/>
            <person name="Lapidus A."/>
            <person name="Nolan M."/>
            <person name="Lucas S."/>
            <person name="Hammon N."/>
            <person name="Deshpande S."/>
            <person name="Cheng J.F."/>
            <person name="Han C."/>
            <person name="Tapia R."/>
            <person name="Goodwin L.A."/>
            <person name="Pitluck S."/>
            <person name="Liolios K."/>
            <person name="Mavromatis K."/>
            <person name="Pagani I."/>
            <person name="Ivanova N."/>
            <person name="Mikhailova N."/>
            <person name="Pati A."/>
            <person name="Chen A."/>
            <person name="Palaniappan K."/>
            <person name="Land M."/>
            <person name="Chang Y.J."/>
            <person name="Jeffries C.D."/>
            <person name="Brambilla E.M."/>
            <person name="Rohde M."/>
            <person name="Spring S."/>
            <person name="Detter J.C."/>
            <person name="Woyke T."/>
            <person name="Bristow J."/>
            <person name="Eisen J.A."/>
            <person name="Markowitz V."/>
            <person name="Hugenholtz P."/>
            <person name="Kyrpides N.C."/>
            <person name="Klenk H.P."/>
        </authorList>
    </citation>
    <scope>NUCLEOTIDE SEQUENCE [LARGE SCALE GENOMIC DNA]</scope>
    <source>
        <strain evidence="3">ATCC BAA-1197 / DSM 17291 / Cas60314</strain>
    </source>
</reference>
<dbReference type="PANTHER" id="PTHR30441">
    <property type="entry name" value="DUF748 DOMAIN-CONTAINING PROTEIN"/>
    <property type="match status" value="1"/>
</dbReference>
<dbReference type="PANTHER" id="PTHR30441:SF8">
    <property type="entry name" value="DUF748 DOMAIN-CONTAINING PROTEIN"/>
    <property type="match status" value="1"/>
</dbReference>
<dbReference type="eggNOG" id="COG2911">
    <property type="taxonomic scope" value="Bacteria"/>
</dbReference>
<dbReference type="EMBL" id="CP003096">
    <property type="protein sequence ID" value="AER67589.1"/>
    <property type="molecule type" value="Genomic_DNA"/>
</dbReference>
<reference evidence="3" key="1">
    <citation type="submission" date="2011-10" db="EMBL/GenBank/DDBJ databases">
        <title>The complete genome of chromosome of Thermovirga lienii DSM 17291.</title>
        <authorList>
            <consortium name="US DOE Joint Genome Institute (JGI-PGF)"/>
            <person name="Lucas S."/>
            <person name="Copeland A."/>
            <person name="Lapidus A."/>
            <person name="Glavina del Rio T."/>
            <person name="Dalin E."/>
            <person name="Tice H."/>
            <person name="Bruce D."/>
            <person name="Goodwin L."/>
            <person name="Pitluck S."/>
            <person name="Peters L."/>
            <person name="Mikhailova N."/>
            <person name="Saunders E."/>
            <person name="Kyrpides N."/>
            <person name="Mavromatis K."/>
            <person name="Ivanova N."/>
            <person name="Last F.I."/>
            <person name="Brettin T."/>
            <person name="Detter J.C."/>
            <person name="Han C."/>
            <person name="Larimer F."/>
            <person name="Land M."/>
            <person name="Hauser L."/>
            <person name="Markowitz V."/>
            <person name="Cheng J.-F."/>
            <person name="Hugenholtz P."/>
            <person name="Woyke T."/>
            <person name="Wu D."/>
            <person name="Spring S."/>
            <person name="Schroeder M."/>
            <person name="Brambilla E.-M."/>
            <person name="Klenk H.-P."/>
            <person name="Eisen J.A."/>
        </authorList>
    </citation>
    <scope>NUCLEOTIDE SEQUENCE [LARGE SCALE GENOMIC DNA]</scope>
    <source>
        <strain evidence="3">ATCC BAA-1197 / DSM 17291 / Cas60314</strain>
    </source>
</reference>
<dbReference type="InterPro" id="IPR052894">
    <property type="entry name" value="AsmA-related"/>
</dbReference>
<organism evidence="2 3">
    <name type="scientific">Thermovirga lienii (strain ATCC BAA-1197 / DSM 17291 / Cas60314)</name>
    <dbReference type="NCBI Taxonomy" id="580340"/>
    <lineage>
        <taxon>Bacteria</taxon>
        <taxon>Thermotogati</taxon>
        <taxon>Synergistota</taxon>
        <taxon>Synergistia</taxon>
        <taxon>Synergistales</taxon>
        <taxon>Thermovirgaceae</taxon>
        <taxon>Thermovirga</taxon>
    </lineage>
</organism>